<dbReference type="Pfam" id="PF13242">
    <property type="entry name" value="Hydrolase_like"/>
    <property type="match status" value="1"/>
</dbReference>
<gene>
    <name evidence="2" type="primary">yutF</name>
    <name evidence="1" type="ORF">TL5118_03234</name>
    <name evidence="2" type="ORF">TL5120_04016</name>
</gene>
<organism evidence="2 4">
    <name type="scientific">Thalassovita autumnalis</name>
    <dbReference type="NCBI Taxonomy" id="2072972"/>
    <lineage>
        <taxon>Bacteria</taxon>
        <taxon>Pseudomonadati</taxon>
        <taxon>Pseudomonadota</taxon>
        <taxon>Alphaproteobacteria</taxon>
        <taxon>Rhodobacterales</taxon>
        <taxon>Roseobacteraceae</taxon>
        <taxon>Thalassovita</taxon>
    </lineage>
</organism>
<dbReference type="InterPro" id="IPR023214">
    <property type="entry name" value="HAD_sf"/>
</dbReference>
<reference evidence="1 3" key="1">
    <citation type="submission" date="2015-09" db="EMBL/GenBank/DDBJ databases">
        <authorList>
            <person name="Rodrigo-Torres L."/>
            <person name="Arahal D.R."/>
        </authorList>
    </citation>
    <scope>NUCLEOTIDE SEQUENCE [LARGE SCALE GENOMIC DNA]</scope>
    <source>
        <strain evidence="1 3">CECT 5118</strain>
    </source>
</reference>
<dbReference type="EMBL" id="CYSC01000044">
    <property type="protein sequence ID" value="CUH74197.1"/>
    <property type="molecule type" value="Genomic_DNA"/>
</dbReference>
<name>A0A0P1FYZ1_9RHOB</name>
<dbReference type="OrthoDB" id="9791073at2"/>
<dbReference type="Proteomes" id="UP000051887">
    <property type="component" value="Unassembled WGS sequence"/>
</dbReference>
<dbReference type="InterPro" id="IPR006357">
    <property type="entry name" value="HAD-SF_hydro_IIA"/>
</dbReference>
<dbReference type="NCBIfam" id="TIGR01459">
    <property type="entry name" value="HAD-SF-IIA-hyp4"/>
    <property type="match status" value="1"/>
</dbReference>
<accession>A0A0P1FYZ1</accession>
<dbReference type="PANTHER" id="PTHR19288:SF90">
    <property type="entry name" value="OS08G0542600 PROTEIN"/>
    <property type="match status" value="1"/>
</dbReference>
<sequence length="291" mass="31411">MTQIITALSEVSSQYDALFVDLWGCVHNGVTAYPEAVAALQDYRRKGGIVVLVTNSPKPRAGVADQLSQFGVPDDAYDTIATSGDSARSAMFCGAVGEKVYFMGEWQRDAGFFEPLKLLDNPVEITRVPLAEAEGIVCCGPFDTMADPDVNRADFLLAKQKGLKLLCANPDIVVDRGEVREWCAGALAKLYTEMGGESLYFGKPHPPIYDLARRRLNAIDKDIEDSQILAIGDGPHTDISGGMGEGIDTLFITGGLARAETKTTDQPDPQALSDYIAREAVAPTYSIGQLR</sequence>
<evidence type="ECO:0000313" key="1">
    <source>
        <dbReference type="EMBL" id="CUH69275.1"/>
    </source>
</evidence>
<dbReference type="EC" id="3.-.-.-" evidence="1 2"/>
<keyword evidence="2" id="KW-0378">Hydrolase</keyword>
<proteinExistence type="predicted"/>
<protein>
    <submittedName>
        <fullName evidence="1 2">Hydrolase YutF</fullName>
        <ecNumber evidence="1 2">3.-.-.-</ecNumber>
    </submittedName>
</protein>
<evidence type="ECO:0000313" key="4">
    <source>
        <dbReference type="Proteomes" id="UP000051887"/>
    </source>
</evidence>
<dbReference type="InterPro" id="IPR036412">
    <property type="entry name" value="HAD-like_sf"/>
</dbReference>
<dbReference type="EMBL" id="CYSB01000039">
    <property type="protein sequence ID" value="CUH69275.1"/>
    <property type="molecule type" value="Genomic_DNA"/>
</dbReference>
<dbReference type="AlphaFoldDB" id="A0A0P1FYZ1"/>
<dbReference type="CDD" id="cd07525">
    <property type="entry name" value="HAD_like"/>
    <property type="match status" value="1"/>
</dbReference>
<dbReference type="SUPFAM" id="SSF56784">
    <property type="entry name" value="HAD-like"/>
    <property type="match status" value="1"/>
</dbReference>
<dbReference type="Proteomes" id="UP000051086">
    <property type="component" value="Unassembled WGS sequence"/>
</dbReference>
<dbReference type="Pfam" id="PF13344">
    <property type="entry name" value="Hydrolase_6"/>
    <property type="match status" value="1"/>
</dbReference>
<reference evidence="2 4" key="2">
    <citation type="submission" date="2015-09" db="EMBL/GenBank/DDBJ databases">
        <authorList>
            <consortium name="Swine Surveillance"/>
        </authorList>
    </citation>
    <scope>NUCLEOTIDE SEQUENCE [LARGE SCALE GENOMIC DNA]</scope>
    <source>
        <strain evidence="2 4">5120</strain>
    </source>
</reference>
<dbReference type="GO" id="GO:0005737">
    <property type="term" value="C:cytoplasm"/>
    <property type="evidence" value="ECO:0007669"/>
    <property type="project" value="TreeGrafter"/>
</dbReference>
<dbReference type="PANTHER" id="PTHR19288">
    <property type="entry name" value="4-NITROPHENYLPHOSPHATASE-RELATED"/>
    <property type="match status" value="1"/>
</dbReference>
<evidence type="ECO:0000313" key="2">
    <source>
        <dbReference type="EMBL" id="CUH74197.1"/>
    </source>
</evidence>
<dbReference type="InterPro" id="IPR006356">
    <property type="entry name" value="HAD-SF_hydro_IIA_hyp3"/>
</dbReference>
<dbReference type="RefSeq" id="WP_058245319.1">
    <property type="nucleotide sequence ID" value="NZ_CYSB01000039.1"/>
</dbReference>
<dbReference type="Gene3D" id="3.40.50.1000">
    <property type="entry name" value="HAD superfamily/HAD-like"/>
    <property type="match status" value="2"/>
</dbReference>
<keyword evidence="3" id="KW-1185">Reference proteome</keyword>
<evidence type="ECO:0000313" key="3">
    <source>
        <dbReference type="Proteomes" id="UP000051086"/>
    </source>
</evidence>
<dbReference type="GO" id="GO:0016791">
    <property type="term" value="F:phosphatase activity"/>
    <property type="evidence" value="ECO:0007669"/>
    <property type="project" value="TreeGrafter"/>
</dbReference>
<dbReference type="NCBIfam" id="TIGR01460">
    <property type="entry name" value="HAD-SF-IIA"/>
    <property type="match status" value="1"/>
</dbReference>